<proteinExistence type="predicted"/>
<dbReference type="RefSeq" id="WP_216714449.1">
    <property type="nucleotide sequence ID" value="NZ_JACVEL010000008.1"/>
</dbReference>
<gene>
    <name evidence="1" type="ORF">H9Y05_12175</name>
</gene>
<evidence type="ECO:0000313" key="2">
    <source>
        <dbReference type="Proteomes" id="UP000652681"/>
    </source>
</evidence>
<reference evidence="1" key="1">
    <citation type="submission" date="2020-09" db="EMBL/GenBank/DDBJ databases">
        <title>Taishania pollutisoli gen. nov., sp. nov., Isolated from Tetrabromobisphenol A-Contaminated Soil.</title>
        <authorList>
            <person name="Chen Q."/>
        </authorList>
    </citation>
    <scope>NUCLEOTIDE SEQUENCE</scope>
    <source>
        <strain evidence="1">CZZ-1</strain>
    </source>
</reference>
<sequence length="149" mass="17249">MPISNSNTSFLLVLPWDGTQQLSGIKEAFQPLFEDKQHVEILVFTDLKRPKENFSLPSRIYVISKSDFSLFGKLKSKKLLPTEYTHFDVMILLDVFSGKQEQIIKSLKIKHVVGFNYERDFVEINLIQSQQKPTEKVIFAKQILTKISD</sequence>
<evidence type="ECO:0000313" key="1">
    <source>
        <dbReference type="EMBL" id="MBC9813225.1"/>
    </source>
</evidence>
<dbReference type="AlphaFoldDB" id="A0A8J6U2L2"/>
<keyword evidence="2" id="KW-1185">Reference proteome</keyword>
<name>A0A8J6U2L2_9FLAO</name>
<comment type="caution">
    <text evidence="1">The sequence shown here is derived from an EMBL/GenBank/DDBJ whole genome shotgun (WGS) entry which is preliminary data.</text>
</comment>
<dbReference type="EMBL" id="JACVEL010000008">
    <property type="protein sequence ID" value="MBC9813225.1"/>
    <property type="molecule type" value="Genomic_DNA"/>
</dbReference>
<accession>A0A8J6U2L2</accession>
<organism evidence="1 2">
    <name type="scientific">Taishania pollutisoli</name>
    <dbReference type="NCBI Taxonomy" id="2766479"/>
    <lineage>
        <taxon>Bacteria</taxon>
        <taxon>Pseudomonadati</taxon>
        <taxon>Bacteroidota</taxon>
        <taxon>Flavobacteriia</taxon>
        <taxon>Flavobacteriales</taxon>
        <taxon>Crocinitomicaceae</taxon>
        <taxon>Taishania</taxon>
    </lineage>
</organism>
<protein>
    <submittedName>
        <fullName evidence="1">Uncharacterized protein</fullName>
    </submittedName>
</protein>
<dbReference type="Proteomes" id="UP000652681">
    <property type="component" value="Unassembled WGS sequence"/>
</dbReference>